<evidence type="ECO:0000313" key="2">
    <source>
        <dbReference type="EMBL" id="SFC24744.1"/>
    </source>
</evidence>
<proteinExistence type="predicted"/>
<organism evidence="2 3">
    <name type="scientific">Flexibacter flexilis DSM 6793</name>
    <dbReference type="NCBI Taxonomy" id="927664"/>
    <lineage>
        <taxon>Bacteria</taxon>
        <taxon>Pseudomonadati</taxon>
        <taxon>Bacteroidota</taxon>
        <taxon>Cytophagia</taxon>
        <taxon>Cytophagales</taxon>
        <taxon>Flexibacteraceae</taxon>
        <taxon>Flexibacter</taxon>
    </lineage>
</organism>
<evidence type="ECO:0000313" key="3">
    <source>
        <dbReference type="Proteomes" id="UP000199514"/>
    </source>
</evidence>
<feature type="transmembrane region" description="Helical" evidence="1">
    <location>
        <begin position="240"/>
        <end position="260"/>
    </location>
</feature>
<keyword evidence="1" id="KW-1133">Transmembrane helix</keyword>
<keyword evidence="3" id="KW-1185">Reference proteome</keyword>
<sequence>MDFFIIILIFQITSYYILQIEIYFSISTTTIQMKKIINYQYFLYLSLSFVLFTVIGTLSHEFGHILVAKSLGYETTLHYGSMNYHGSELTNKLNDIHNRNLQSITEKHHFIEQELYTNLLRKSLYNSLLIAIGGPLQTILTGTIGLILLLYQNAKIQAHGMKIFDWFSVLLSLFWLREIFNLLASVSAGILSGSGNYFSGDELHIAWYLQVWEGTFAIVLGIMGLLISLFVIFKIIPKQWQITFIVSGLVGGSLGFVLWMKIVGPILLP</sequence>
<reference evidence="2 3" key="1">
    <citation type="submission" date="2016-10" db="EMBL/GenBank/DDBJ databases">
        <authorList>
            <person name="de Groot N.N."/>
        </authorList>
    </citation>
    <scope>NUCLEOTIDE SEQUENCE [LARGE SCALE GENOMIC DNA]</scope>
    <source>
        <strain evidence="2 3">DSM 6793</strain>
    </source>
</reference>
<dbReference type="Proteomes" id="UP000199514">
    <property type="component" value="Unassembled WGS sequence"/>
</dbReference>
<feature type="transmembrane region" description="Helical" evidence="1">
    <location>
        <begin position="163"/>
        <end position="191"/>
    </location>
</feature>
<dbReference type="AlphaFoldDB" id="A0A1I1HLB5"/>
<keyword evidence="1" id="KW-0472">Membrane</keyword>
<feature type="transmembrane region" description="Helical" evidence="1">
    <location>
        <begin position="38"/>
        <end position="58"/>
    </location>
</feature>
<dbReference type="EMBL" id="FOLE01000004">
    <property type="protein sequence ID" value="SFC24744.1"/>
    <property type="molecule type" value="Genomic_DNA"/>
</dbReference>
<feature type="transmembrane region" description="Helical" evidence="1">
    <location>
        <begin position="6"/>
        <end position="26"/>
    </location>
</feature>
<feature type="transmembrane region" description="Helical" evidence="1">
    <location>
        <begin position="211"/>
        <end position="233"/>
    </location>
</feature>
<gene>
    <name evidence="2" type="ORF">SAMN05421780_1049</name>
</gene>
<feature type="transmembrane region" description="Helical" evidence="1">
    <location>
        <begin position="128"/>
        <end position="151"/>
    </location>
</feature>
<evidence type="ECO:0008006" key="4">
    <source>
        <dbReference type="Google" id="ProtNLM"/>
    </source>
</evidence>
<name>A0A1I1HLB5_9BACT</name>
<protein>
    <recommendedName>
        <fullName evidence="4">Peptidase family M50</fullName>
    </recommendedName>
</protein>
<accession>A0A1I1HLB5</accession>
<dbReference type="STRING" id="927664.SAMN05421780_1049"/>
<evidence type="ECO:0000256" key="1">
    <source>
        <dbReference type="SAM" id="Phobius"/>
    </source>
</evidence>
<keyword evidence="1" id="KW-0812">Transmembrane</keyword>